<dbReference type="AlphaFoldDB" id="A0A8H6E9R0"/>
<sequence length="153" mass="17094">MSLCYLAHEFGRAYDGKPMARRNPSARMGCQTRRRWLGRRSHRGTVFPAHTVLVQSPLTRLPYDIVHGKSRRGRGDRFFFALTGPPSSQAANDELMTPMTILHSITSNPRATVNDVQIVSNPILDPIRELNRVAAPIPPVIHRDTERSGDGAL</sequence>
<name>A0A8H6E9R0_PETAA</name>
<gene>
    <name evidence="1" type="ORF">ETB97_007189</name>
</gene>
<evidence type="ECO:0000313" key="2">
    <source>
        <dbReference type="Proteomes" id="UP000541154"/>
    </source>
</evidence>
<comment type="caution">
    <text evidence="1">The sequence shown here is derived from an EMBL/GenBank/DDBJ whole genome shotgun (WGS) entry which is preliminary data.</text>
</comment>
<evidence type="ECO:0000313" key="1">
    <source>
        <dbReference type="EMBL" id="KAF5864631.1"/>
    </source>
</evidence>
<accession>A0A8H6E9R0</accession>
<keyword evidence="2" id="KW-1185">Reference proteome</keyword>
<dbReference type="EMBL" id="SPNV01000031">
    <property type="protein sequence ID" value="KAF5864631.1"/>
    <property type="molecule type" value="Genomic_DNA"/>
</dbReference>
<protein>
    <submittedName>
        <fullName evidence="1">Uncharacterized protein</fullName>
    </submittedName>
</protein>
<dbReference type="Proteomes" id="UP000541154">
    <property type="component" value="Unassembled WGS sequence"/>
</dbReference>
<reference evidence="1 2" key="1">
    <citation type="submission" date="2019-04" db="EMBL/GenBank/DDBJ databases">
        <title>Aspergillus burnettii sp. nov., novel species from soil in southeast Queensland.</title>
        <authorList>
            <person name="Gilchrist C.L.M."/>
            <person name="Pitt J.I."/>
            <person name="Lange L."/>
            <person name="Lacey H.J."/>
            <person name="Vuong D."/>
            <person name="Midgley D.J."/>
            <person name="Greenfield P."/>
            <person name="Bradbury M."/>
            <person name="Lacey E."/>
            <person name="Busk P.K."/>
            <person name="Pilgaard B."/>
            <person name="Chooi Y.H."/>
            <person name="Piggott A.M."/>
        </authorList>
    </citation>
    <scope>NUCLEOTIDE SEQUENCE [LARGE SCALE GENOMIC DNA]</scope>
    <source>
        <strain evidence="1 2">FRR 5400</strain>
    </source>
</reference>
<proteinExistence type="predicted"/>
<organism evidence="1 2">
    <name type="scientific">Petromyces alliaceus</name>
    <name type="common">Aspergillus alliaceus</name>
    <dbReference type="NCBI Taxonomy" id="209559"/>
    <lineage>
        <taxon>Eukaryota</taxon>
        <taxon>Fungi</taxon>
        <taxon>Dikarya</taxon>
        <taxon>Ascomycota</taxon>
        <taxon>Pezizomycotina</taxon>
        <taxon>Eurotiomycetes</taxon>
        <taxon>Eurotiomycetidae</taxon>
        <taxon>Eurotiales</taxon>
        <taxon>Aspergillaceae</taxon>
        <taxon>Aspergillus</taxon>
        <taxon>Aspergillus subgen. Circumdati</taxon>
    </lineage>
</organism>